<dbReference type="Gene3D" id="1.10.287.1040">
    <property type="entry name" value="Exonuclease VII, small subunit"/>
    <property type="match status" value="1"/>
</dbReference>
<evidence type="ECO:0000256" key="2">
    <source>
        <dbReference type="ARBA" id="ARBA00022490"/>
    </source>
</evidence>
<dbReference type="PANTHER" id="PTHR34137">
    <property type="entry name" value="EXODEOXYRIBONUCLEASE 7 SMALL SUBUNIT"/>
    <property type="match status" value="1"/>
</dbReference>
<keyword evidence="5 6" id="KW-0269">Exonuclease</keyword>
<dbReference type="GO" id="GO:0006308">
    <property type="term" value="P:DNA catabolic process"/>
    <property type="evidence" value="ECO:0007669"/>
    <property type="project" value="UniProtKB-UniRule"/>
</dbReference>
<evidence type="ECO:0000256" key="3">
    <source>
        <dbReference type="ARBA" id="ARBA00022722"/>
    </source>
</evidence>
<dbReference type="AlphaFoldDB" id="A0A7W8DGX0"/>
<protein>
    <recommendedName>
        <fullName evidence="6">Exodeoxyribonuclease 7 small subunit</fullName>
        <ecNumber evidence="6">3.1.11.6</ecNumber>
    </recommendedName>
    <alternativeName>
        <fullName evidence="6">Exodeoxyribonuclease VII small subunit</fullName>
        <shortName evidence="6">Exonuclease VII small subunit</shortName>
    </alternativeName>
</protein>
<feature type="coiled-coil region" evidence="7">
    <location>
        <begin position="5"/>
        <end position="35"/>
    </location>
</feature>
<dbReference type="EC" id="3.1.11.6" evidence="6"/>
<reference evidence="8 9" key="1">
    <citation type="submission" date="2020-08" db="EMBL/GenBank/DDBJ databases">
        <title>Genomic Encyclopedia of Type Strains, Phase IV (KMG-IV): sequencing the most valuable type-strain genomes for metagenomic binning, comparative biology and taxonomic classification.</title>
        <authorList>
            <person name="Goeker M."/>
        </authorList>
    </citation>
    <scope>NUCLEOTIDE SEQUENCE [LARGE SCALE GENOMIC DNA]</scope>
    <source>
        <strain evidence="8 9">DSM 22071</strain>
    </source>
</reference>
<dbReference type="PANTHER" id="PTHR34137:SF1">
    <property type="entry name" value="EXODEOXYRIBONUCLEASE 7 SMALL SUBUNIT"/>
    <property type="match status" value="1"/>
</dbReference>
<evidence type="ECO:0000256" key="4">
    <source>
        <dbReference type="ARBA" id="ARBA00022801"/>
    </source>
</evidence>
<dbReference type="GO" id="GO:0005829">
    <property type="term" value="C:cytosol"/>
    <property type="evidence" value="ECO:0007669"/>
    <property type="project" value="TreeGrafter"/>
</dbReference>
<evidence type="ECO:0000313" key="8">
    <source>
        <dbReference type="EMBL" id="MBB5021678.1"/>
    </source>
</evidence>
<dbReference type="Pfam" id="PF02609">
    <property type="entry name" value="Exonuc_VII_S"/>
    <property type="match status" value="1"/>
</dbReference>
<comment type="caution">
    <text evidence="8">The sequence shown here is derived from an EMBL/GenBank/DDBJ whole genome shotgun (WGS) entry which is preliminary data.</text>
</comment>
<dbReference type="GO" id="GO:0008855">
    <property type="term" value="F:exodeoxyribonuclease VII activity"/>
    <property type="evidence" value="ECO:0007669"/>
    <property type="project" value="UniProtKB-UniRule"/>
</dbReference>
<comment type="subunit">
    <text evidence="6">Heterooligomer composed of large and small subunits.</text>
</comment>
<accession>A0A7W8DGX0</accession>
<dbReference type="Proteomes" id="UP000528322">
    <property type="component" value="Unassembled WGS sequence"/>
</dbReference>
<dbReference type="InterPro" id="IPR003761">
    <property type="entry name" value="Exonuc_VII_S"/>
</dbReference>
<evidence type="ECO:0000256" key="6">
    <source>
        <dbReference type="HAMAP-Rule" id="MF_00337"/>
    </source>
</evidence>
<keyword evidence="3 6" id="KW-0540">Nuclease</keyword>
<dbReference type="RefSeq" id="WP_183730810.1">
    <property type="nucleotide sequence ID" value="NZ_JACHID010000005.1"/>
</dbReference>
<evidence type="ECO:0000256" key="5">
    <source>
        <dbReference type="ARBA" id="ARBA00022839"/>
    </source>
</evidence>
<comment type="subcellular location">
    <subcellularLocation>
        <location evidence="6">Cytoplasm</location>
    </subcellularLocation>
</comment>
<evidence type="ECO:0000256" key="1">
    <source>
        <dbReference type="ARBA" id="ARBA00009998"/>
    </source>
</evidence>
<keyword evidence="4 6" id="KW-0378">Hydrolase</keyword>
<comment type="similarity">
    <text evidence="1 6">Belongs to the XseB family.</text>
</comment>
<dbReference type="SUPFAM" id="SSF116842">
    <property type="entry name" value="XseB-like"/>
    <property type="match status" value="1"/>
</dbReference>
<proteinExistence type="inferred from homology"/>
<sequence length="79" mass="9126">MESDSMTFEEKLQRLEQIIQQMDSDQANLDEALELYEQGSALLSQCQKHLTSVRGKIELIRDGESQGEYTQENFPREST</sequence>
<dbReference type="InterPro" id="IPR037004">
    <property type="entry name" value="Exonuc_VII_ssu_sf"/>
</dbReference>
<dbReference type="EMBL" id="JACHID010000005">
    <property type="protein sequence ID" value="MBB5021678.1"/>
    <property type="molecule type" value="Genomic_DNA"/>
</dbReference>
<comment type="catalytic activity">
    <reaction evidence="6">
        <text>Exonucleolytic cleavage in either 5'- to 3'- or 3'- to 5'-direction to yield nucleoside 5'-phosphates.</text>
        <dbReference type="EC" id="3.1.11.6"/>
    </reaction>
</comment>
<comment type="function">
    <text evidence="6">Bidirectionally degrades single-stranded DNA into large acid-insoluble oligonucleotides, which are then degraded further into small acid-soluble oligonucleotides.</text>
</comment>
<name>A0A7W8DGX0_9BACT</name>
<evidence type="ECO:0000256" key="7">
    <source>
        <dbReference type="SAM" id="Coils"/>
    </source>
</evidence>
<dbReference type="GO" id="GO:0009318">
    <property type="term" value="C:exodeoxyribonuclease VII complex"/>
    <property type="evidence" value="ECO:0007669"/>
    <property type="project" value="UniProtKB-UniRule"/>
</dbReference>
<dbReference type="PIRSF" id="PIRSF006488">
    <property type="entry name" value="Exonuc_VII_S"/>
    <property type="match status" value="1"/>
</dbReference>
<dbReference type="NCBIfam" id="TIGR01280">
    <property type="entry name" value="xseB"/>
    <property type="match status" value="1"/>
</dbReference>
<evidence type="ECO:0000313" key="9">
    <source>
        <dbReference type="Proteomes" id="UP000528322"/>
    </source>
</evidence>
<keyword evidence="9" id="KW-1185">Reference proteome</keyword>
<organism evidence="8 9">
    <name type="scientific">Desulfurispira natronophila</name>
    <dbReference type="NCBI Taxonomy" id="682562"/>
    <lineage>
        <taxon>Bacteria</taxon>
        <taxon>Pseudomonadati</taxon>
        <taxon>Chrysiogenota</taxon>
        <taxon>Chrysiogenia</taxon>
        <taxon>Chrysiogenales</taxon>
        <taxon>Chrysiogenaceae</taxon>
        <taxon>Desulfurispira</taxon>
    </lineage>
</organism>
<keyword evidence="2 6" id="KW-0963">Cytoplasm</keyword>
<gene>
    <name evidence="6" type="primary">xseB</name>
    <name evidence="8" type="ORF">HNR37_000991</name>
</gene>
<dbReference type="HAMAP" id="MF_00337">
    <property type="entry name" value="Exonuc_7_S"/>
    <property type="match status" value="1"/>
</dbReference>
<keyword evidence="7" id="KW-0175">Coiled coil</keyword>